<accession>A0ACC2J6T5</accession>
<evidence type="ECO:0000313" key="1">
    <source>
        <dbReference type="EMBL" id="KAJ8123053.1"/>
    </source>
</evidence>
<proteinExistence type="predicted"/>
<dbReference type="EMBL" id="JAPESX010000132">
    <property type="protein sequence ID" value="KAJ8123053.1"/>
    <property type="molecule type" value="Genomic_DNA"/>
</dbReference>
<sequence>MAKRRKNYYGVHIGRTPGVYTNWETCRAQVEGCANRFRGFNTHDEAAFYAATGLMRHEANGATRFAEWKRDRQSRTRGNSVKKVKREPLVKLEAFDASQSYFSQLPDFVPDDAAGFDDEFGRFASSQNIAPGSQAWRQERTNAIRHEVIFHYSQRYASDDDSDDDIKKEDKYNMGLSRQERKRMSQLQVLQNMCREVKLEPLDTIEGCRATLKGVLVNIVDYIDAKRSGNPIKVWAPYEFEKFKRYTLSDEKRIDLEEAKSGDGFLVPLLQVLRSSKASTIYQDRRQRAVIAREDYTSRVPSNNTNSLKKEERLSVIKEDPEASYRAPEQKSEVISIHGSDSDYASSPEPIKEEIIDNPPCPWSPSSIGSSVIEILINSQQGLKRSIDDLTEEQDIPEEEISLASEHKRLRV</sequence>
<reference evidence="1" key="1">
    <citation type="submission" date="2022-11" db="EMBL/GenBank/DDBJ databases">
        <title>Genome Sequence of Nemania bipapillata.</title>
        <authorList>
            <person name="Buettner E."/>
        </authorList>
    </citation>
    <scope>NUCLEOTIDE SEQUENCE</scope>
    <source>
        <strain evidence="1">CP14</strain>
    </source>
</reference>
<protein>
    <submittedName>
        <fullName evidence="1">Uncharacterized protein</fullName>
    </submittedName>
</protein>
<gene>
    <name evidence="1" type="ORF">ONZ43_g905</name>
</gene>
<organism evidence="1 2">
    <name type="scientific">Nemania bipapillata</name>
    <dbReference type="NCBI Taxonomy" id="110536"/>
    <lineage>
        <taxon>Eukaryota</taxon>
        <taxon>Fungi</taxon>
        <taxon>Dikarya</taxon>
        <taxon>Ascomycota</taxon>
        <taxon>Pezizomycotina</taxon>
        <taxon>Sordariomycetes</taxon>
        <taxon>Xylariomycetidae</taxon>
        <taxon>Xylariales</taxon>
        <taxon>Xylariaceae</taxon>
        <taxon>Nemania</taxon>
    </lineage>
</organism>
<keyword evidence="2" id="KW-1185">Reference proteome</keyword>
<evidence type="ECO:0000313" key="2">
    <source>
        <dbReference type="Proteomes" id="UP001153334"/>
    </source>
</evidence>
<dbReference type="Proteomes" id="UP001153334">
    <property type="component" value="Unassembled WGS sequence"/>
</dbReference>
<comment type="caution">
    <text evidence="1">The sequence shown here is derived from an EMBL/GenBank/DDBJ whole genome shotgun (WGS) entry which is preliminary data.</text>
</comment>
<name>A0ACC2J6T5_9PEZI</name>